<keyword evidence="2" id="KW-1185">Reference proteome</keyword>
<gene>
    <name evidence="1" type="ORF">EAH69_07490</name>
</gene>
<reference evidence="1 2" key="1">
    <citation type="submission" date="2018-10" db="EMBL/GenBank/DDBJ databases">
        <authorList>
            <person name="Chen X."/>
        </authorList>
    </citation>
    <scope>NUCLEOTIDE SEQUENCE [LARGE SCALE GENOMIC DNA]</scope>
    <source>
        <strain evidence="1 2">YIM 102668</strain>
    </source>
</reference>
<sequence length="372" mass="44041">MENLTNTDTVFKTYFDQTLERCGWSEEVQKGLLFFLGTSIVTANTDQILSRYKDEIRIQEELHYLIRLYAKPNEAYDPFNEIEATPISSAILTYNHIVLNELLGQENQIEKFIKQNPDHTSIISDASVLEDWTFEFKDTKYKLATLHRLNIKFFEYIGQYLKALHLDNTQCYVAGINYYQKYQSIDFEGTNFLSLTIIDTLSPVFKTLFAYPLLFTYHPNELNANHLFSSILQFFYMNANTDIAKYVHQYHHQLFYTQNPRKVRKEWNFEKEKRGVIISQIVHNAMNIRKTMIGNYRSHFLQSDNYIMKELKDKTMTREDFKGSISHLIETYYEMKIDDVIEKSTHAEFLQTCAILYYETAVHAMLLKEFKS</sequence>
<dbReference type="AlphaFoldDB" id="A0A3L9M9I6"/>
<name>A0A3L9M9I6_9FLAO</name>
<comment type="caution">
    <text evidence="1">The sequence shown here is derived from an EMBL/GenBank/DDBJ whole genome shotgun (WGS) entry which is preliminary data.</text>
</comment>
<protein>
    <submittedName>
        <fullName evidence="1">Uncharacterized protein</fullName>
    </submittedName>
</protein>
<evidence type="ECO:0000313" key="2">
    <source>
        <dbReference type="Proteomes" id="UP000275348"/>
    </source>
</evidence>
<dbReference type="EMBL" id="RDOJ01000008">
    <property type="protein sequence ID" value="RLZ09887.1"/>
    <property type="molecule type" value="Genomic_DNA"/>
</dbReference>
<proteinExistence type="predicted"/>
<accession>A0A3L9M9I6</accession>
<evidence type="ECO:0000313" key="1">
    <source>
        <dbReference type="EMBL" id="RLZ09887.1"/>
    </source>
</evidence>
<organism evidence="1 2">
    <name type="scientific">Faecalibacter macacae</name>
    <dbReference type="NCBI Taxonomy" id="1859289"/>
    <lineage>
        <taxon>Bacteria</taxon>
        <taxon>Pseudomonadati</taxon>
        <taxon>Bacteroidota</taxon>
        <taxon>Flavobacteriia</taxon>
        <taxon>Flavobacteriales</taxon>
        <taxon>Weeksellaceae</taxon>
        <taxon>Faecalibacter</taxon>
    </lineage>
</organism>
<dbReference type="Proteomes" id="UP000275348">
    <property type="component" value="Unassembled WGS sequence"/>
</dbReference>